<name>A0A8U0QKT5_SALNM</name>
<protein>
    <submittedName>
        <fullName evidence="4">Uncharacterized protein LOC120043018</fullName>
    </submittedName>
</protein>
<dbReference type="AlphaFoldDB" id="A0A8U0QKT5"/>
<dbReference type="Pfam" id="PF20499">
    <property type="entry name" value="DUF6729"/>
    <property type="match status" value="1"/>
</dbReference>
<feature type="compositionally biased region" description="Basic and acidic residues" evidence="1">
    <location>
        <begin position="1204"/>
        <end position="1213"/>
    </location>
</feature>
<feature type="region of interest" description="Disordered" evidence="1">
    <location>
        <begin position="721"/>
        <end position="939"/>
    </location>
</feature>
<dbReference type="PANTHER" id="PTHR24401:SF29">
    <property type="entry name" value="SI:CH211-243P7.3-RELATED"/>
    <property type="match status" value="1"/>
</dbReference>
<dbReference type="GeneID" id="120043018"/>
<feature type="region of interest" description="Disordered" evidence="1">
    <location>
        <begin position="1"/>
        <end position="32"/>
    </location>
</feature>
<dbReference type="RefSeq" id="XP_038843679.1">
    <property type="nucleotide sequence ID" value="XM_038987751.1"/>
</dbReference>
<keyword evidence="3" id="KW-1185">Reference proteome</keyword>
<organism evidence="3 4">
    <name type="scientific">Salvelinus namaycush</name>
    <name type="common">Lake trout</name>
    <name type="synonym">Salmo namaycush</name>
    <dbReference type="NCBI Taxonomy" id="8040"/>
    <lineage>
        <taxon>Eukaryota</taxon>
        <taxon>Metazoa</taxon>
        <taxon>Chordata</taxon>
        <taxon>Craniata</taxon>
        <taxon>Vertebrata</taxon>
        <taxon>Euteleostomi</taxon>
        <taxon>Actinopterygii</taxon>
        <taxon>Neopterygii</taxon>
        <taxon>Teleostei</taxon>
        <taxon>Protacanthopterygii</taxon>
        <taxon>Salmoniformes</taxon>
        <taxon>Salmonidae</taxon>
        <taxon>Salmoninae</taxon>
        <taxon>Salvelinus</taxon>
    </lineage>
</organism>
<feature type="domain" description="DUF6729" evidence="2">
    <location>
        <begin position="109"/>
        <end position="335"/>
    </location>
</feature>
<dbReference type="InterPro" id="IPR046616">
    <property type="entry name" value="DUF6729"/>
</dbReference>
<evidence type="ECO:0000256" key="1">
    <source>
        <dbReference type="SAM" id="MobiDB-lite"/>
    </source>
</evidence>
<gene>
    <name evidence="4" type="primary">LOC120043018</name>
</gene>
<dbReference type="Proteomes" id="UP000808372">
    <property type="component" value="Unplaced"/>
</dbReference>
<feature type="compositionally biased region" description="Low complexity" evidence="1">
    <location>
        <begin position="760"/>
        <end position="775"/>
    </location>
</feature>
<feature type="region of interest" description="Disordered" evidence="1">
    <location>
        <begin position="1136"/>
        <end position="1221"/>
    </location>
</feature>
<accession>A0A8U0QKT5</accession>
<feature type="compositionally biased region" description="Basic and acidic residues" evidence="1">
    <location>
        <begin position="905"/>
        <end position="936"/>
    </location>
</feature>
<sequence length="1272" mass="139540">MTVTSKKEEDETGYLGPVPQSHLKASNGSNDELSREMVLKNRALIKTVVLQVPPSLPLPPTDQAPAPVPAPAPAPALLGWSEEEDMPRQSFLPPRLASGSAELLLPESWRSSLTKEQQRWIGRTLFTRNSIGRSTLTTDLVTWWTPPQPRPIYNQPPASPDPFFACQLFLWMPARIWAYKLACPQSGCRGTLCKAGLYKTIRRVLDIDRWYLMATEYLECGRCKKKVAGWSRDLVSQLDARHRCQFPAILTYKLSCDLRVVRMLRSRSLGNSASQTYSKLCDSHSESWMRSGIRYLGECEQFLALGTGWQFTDPPEMPPVPSPVLLLTVYSHDVLSRLDEVKARVTSIFGSILKMDSTKKVTKKLAGTAADTAAWVTNVGNEHGQVLVSVLTAGEGEGLFPMAAGLMERYRLAGVAPPQLMYVDRDCCSSFGRSKTAAMYNEWDQLVVRLDIWHLMRRFAAGVTTESHQLYGPFMRQLSACVFEWDVGDVRRLLEAKRSELEGKHGMVGLTEAEVTRQIGRKELALHCRRRTRGAAATEVLLLDLLETFNSEKGVDTLGIPLLDSIRIQAIWEEQRRHLHCIQDPPGVQLYTETGKITKGGAILPVYRCARGSTSLESFHLHLNRFIPGTRANAMHFQAFLLDGLVRWNEDHAQAAVEGKNRQPLLSYSGHLQHILNLSSQRVLGKEQVKDYTKPSEYTGELLGVEYLYSQTGRVLQDVSADPDLPEEASAVEQLDEENEGFQEEDVDPTVHIPHVTTMSAPSSSSAAPLSGESADSPLSGEPADAPLSGEPADAPLSGEPTDSPLSGEPADSPLSGEPADAPLSGEPADAPLSGEPADAPLSGEPADAPLSGEPADAPLSGEPADAPLSGEPADAPLSGEPADAPLSGEPADAPRSGPSSPTAPEDRSSPEVPDRHGSPHPDHSSDSEGETKDPDAMPGYQHVRRLARALVGVRNRQWLSDRRVDGLVELWLALPDFDKQRLIYPARHQERIVQGRLKATKGKSSIVPGKDSLQRCLLGLNSGPASWPGTSRLVEAICRQLCQIHPSATQSAGVKKSRWALILADYVAIREAVLNSPRLMTRTNLQLFELNQRTISQWYSRHQRERMVLQQGLGLAPAPSVTTQPLHYQQEGIQALFPFPTPPPPVPRQTTQQGGHAHAPILPAHLEQQPPTLPGPSQAQGPQTGSSLPPPVPRTTAWRRKRMAEDREEGTAGKRKQREQYVCSKCRLPKRRETGHSRFGGVAFCSVAAGGKTVAQWLAEMKDTKGRGEEH</sequence>
<dbReference type="PANTHER" id="PTHR24401">
    <property type="entry name" value="SI:CH211-243P7.3-RELATED"/>
    <property type="match status" value="1"/>
</dbReference>
<reference evidence="4" key="1">
    <citation type="submission" date="2025-08" db="UniProtKB">
        <authorList>
            <consortium name="RefSeq"/>
        </authorList>
    </citation>
    <scope>IDENTIFICATION</scope>
    <source>
        <tissue evidence="4">White muscle</tissue>
    </source>
</reference>
<evidence type="ECO:0000259" key="2">
    <source>
        <dbReference type="Pfam" id="PF20499"/>
    </source>
</evidence>
<feature type="compositionally biased region" description="Acidic residues" evidence="1">
    <location>
        <begin position="734"/>
        <end position="748"/>
    </location>
</feature>
<dbReference type="KEGG" id="snh:120043018"/>
<proteinExistence type="predicted"/>
<evidence type="ECO:0000313" key="3">
    <source>
        <dbReference type="Proteomes" id="UP000808372"/>
    </source>
</evidence>
<feature type="compositionally biased region" description="Polar residues" evidence="1">
    <location>
        <begin position="1176"/>
        <end position="1188"/>
    </location>
</feature>
<evidence type="ECO:0000313" key="4">
    <source>
        <dbReference type="RefSeq" id="XP_038843679.1"/>
    </source>
</evidence>